<dbReference type="EMBL" id="JAIQCJ010000779">
    <property type="protein sequence ID" value="KAJ8794638.1"/>
    <property type="molecule type" value="Genomic_DNA"/>
</dbReference>
<evidence type="ECO:0000256" key="1">
    <source>
        <dbReference type="SAM" id="MobiDB-lite"/>
    </source>
</evidence>
<evidence type="ECO:0000313" key="2">
    <source>
        <dbReference type="EMBL" id="KAJ8794638.1"/>
    </source>
</evidence>
<comment type="caution">
    <text evidence="2">The sequence shown here is derived from an EMBL/GenBank/DDBJ whole genome shotgun (WGS) entry which is preliminary data.</text>
</comment>
<reference evidence="2 3" key="1">
    <citation type="submission" date="2022-11" db="EMBL/GenBank/DDBJ databases">
        <title>Whole genome sequence of Eschrichtius robustus ER-17-0199.</title>
        <authorList>
            <person name="Bruniche-Olsen A."/>
            <person name="Black A.N."/>
            <person name="Fields C.J."/>
            <person name="Walden K."/>
            <person name="Dewoody J.A."/>
        </authorList>
    </citation>
    <scope>NUCLEOTIDE SEQUENCE [LARGE SCALE GENOMIC DNA]</scope>
    <source>
        <strain evidence="2">ER-17-0199</strain>
        <tissue evidence="2">Blubber</tissue>
    </source>
</reference>
<protein>
    <submittedName>
        <fullName evidence="2">Uncharacterized protein</fullName>
    </submittedName>
</protein>
<sequence length="394" mass="45222">MGRGAGDGRTANSIRPRLSSEASGGNRDVELQRVAPRAESERKPRLPEAPPLRRRLLGGGKAPPQCGRHAGVRGGRYRPRAPLGIGLRRCDWAPKYFIVRKMSHSPKTSVTGVPKSDSPHLGKGHKVHLSNTVKTKGKQQNNKDISAHTIQRVWLSHLDKSMFQLLKRTICAAFFLCSGIAFTLHAKNYVNDLKYKEEKFSGETFPPFIVFKIFLHTEGLGYKYFSGKSLLKPSSEVMFHDAVVDACKIMGKKKFYHQIMEDERLFQKFKITDEIDIVTLKDYMQVRNLDLDIENKQQNKPCDPILQEERIMYQFAVYSSLLDEIPASSGGRNNYWRRLNLENIPRTMIMYDIVDYAESGIISNRLKKEMKYLVQRPKTEEMRQHQLRIVSQVR</sequence>
<dbReference type="Proteomes" id="UP001159641">
    <property type="component" value="Unassembled WGS sequence"/>
</dbReference>
<evidence type="ECO:0000313" key="3">
    <source>
        <dbReference type="Proteomes" id="UP001159641"/>
    </source>
</evidence>
<feature type="region of interest" description="Disordered" evidence="1">
    <location>
        <begin position="107"/>
        <end position="126"/>
    </location>
</feature>
<dbReference type="PANTHER" id="PTHR33504">
    <property type="entry name" value="NADH DEHYDROGENASE (UBIQUINONE) 1 BETA SUBCOMPLEX, 4"/>
    <property type="match status" value="1"/>
</dbReference>
<feature type="region of interest" description="Disordered" evidence="1">
    <location>
        <begin position="1"/>
        <end position="75"/>
    </location>
</feature>
<proteinExistence type="predicted"/>
<organism evidence="2 3">
    <name type="scientific">Eschrichtius robustus</name>
    <name type="common">California gray whale</name>
    <name type="synonym">Eschrichtius gibbosus</name>
    <dbReference type="NCBI Taxonomy" id="9764"/>
    <lineage>
        <taxon>Eukaryota</taxon>
        <taxon>Metazoa</taxon>
        <taxon>Chordata</taxon>
        <taxon>Craniata</taxon>
        <taxon>Vertebrata</taxon>
        <taxon>Euteleostomi</taxon>
        <taxon>Mammalia</taxon>
        <taxon>Eutheria</taxon>
        <taxon>Laurasiatheria</taxon>
        <taxon>Artiodactyla</taxon>
        <taxon>Whippomorpha</taxon>
        <taxon>Cetacea</taxon>
        <taxon>Mysticeti</taxon>
        <taxon>Eschrichtiidae</taxon>
        <taxon>Eschrichtius</taxon>
    </lineage>
</organism>
<gene>
    <name evidence="2" type="ORF">J1605_003109</name>
</gene>
<keyword evidence="3" id="KW-1185">Reference proteome</keyword>
<accession>A0AB34HU50</accession>
<feature type="compositionally biased region" description="Basic and acidic residues" evidence="1">
    <location>
        <begin position="27"/>
        <end position="46"/>
    </location>
</feature>
<dbReference type="AlphaFoldDB" id="A0AB34HU50"/>
<name>A0AB34HU50_ESCRO</name>
<dbReference type="PANTHER" id="PTHR33504:SF1">
    <property type="entry name" value="FAMILY WITH SEQUENCE SIMILARITY 90, MEMBER A1B"/>
    <property type="match status" value="1"/>
</dbReference>